<reference evidence="2 3" key="1">
    <citation type="submission" date="2020-08" db="EMBL/GenBank/DDBJ databases">
        <title>Genomic Encyclopedia of Type Strains, Phase III (KMG-III): the genomes of soil and plant-associated and newly described type strains.</title>
        <authorList>
            <person name="Whitman W."/>
        </authorList>
    </citation>
    <scope>NUCLEOTIDE SEQUENCE [LARGE SCALE GENOMIC DNA]</scope>
    <source>
        <strain evidence="2 3">SFB5A</strain>
    </source>
</reference>
<dbReference type="EMBL" id="JACHJY010000014">
    <property type="protein sequence ID" value="MBB4986766.1"/>
    <property type="molecule type" value="Genomic_DNA"/>
</dbReference>
<feature type="compositionally biased region" description="Basic and acidic residues" evidence="1">
    <location>
        <begin position="158"/>
        <end position="169"/>
    </location>
</feature>
<feature type="compositionally biased region" description="Basic residues" evidence="1">
    <location>
        <begin position="282"/>
        <end position="298"/>
    </location>
</feature>
<keyword evidence="3" id="KW-1185">Reference proteome</keyword>
<evidence type="ECO:0000313" key="2">
    <source>
        <dbReference type="EMBL" id="MBB4986766.1"/>
    </source>
</evidence>
<gene>
    <name evidence="2" type="ORF">GGE06_007737</name>
</gene>
<feature type="compositionally biased region" description="Gly residues" evidence="1">
    <location>
        <begin position="176"/>
        <end position="185"/>
    </location>
</feature>
<protein>
    <submittedName>
        <fullName evidence="2">Uncharacterized protein</fullName>
    </submittedName>
</protein>
<name>A0A7W7U874_9ACTN</name>
<feature type="compositionally biased region" description="Basic and acidic residues" evidence="1">
    <location>
        <begin position="256"/>
        <end position="277"/>
    </location>
</feature>
<feature type="compositionally biased region" description="Low complexity" evidence="1">
    <location>
        <begin position="318"/>
        <end position="342"/>
    </location>
</feature>
<feature type="region of interest" description="Disordered" evidence="1">
    <location>
        <begin position="101"/>
        <end position="396"/>
    </location>
</feature>
<dbReference type="Proteomes" id="UP000582643">
    <property type="component" value="Unassembled WGS sequence"/>
</dbReference>
<proteinExistence type="predicted"/>
<comment type="caution">
    <text evidence="2">The sequence shown here is derived from an EMBL/GenBank/DDBJ whole genome shotgun (WGS) entry which is preliminary data.</text>
</comment>
<evidence type="ECO:0000256" key="1">
    <source>
        <dbReference type="SAM" id="MobiDB-lite"/>
    </source>
</evidence>
<organism evidence="2 3">
    <name type="scientific">Streptomyces nymphaeiformis</name>
    <dbReference type="NCBI Taxonomy" id="2663842"/>
    <lineage>
        <taxon>Bacteria</taxon>
        <taxon>Bacillati</taxon>
        <taxon>Actinomycetota</taxon>
        <taxon>Actinomycetes</taxon>
        <taxon>Kitasatosporales</taxon>
        <taxon>Streptomycetaceae</taxon>
        <taxon>Streptomyces</taxon>
    </lineage>
</organism>
<sequence length="396" mass="41386">MPPVAAEEGRSGLRPGMPGRYEREEAEEPRLQGRQMPVGAGEGLPDVVVPGLEQGQPGALVPEPRRQVRQAPGRGDGQGQPAAGGEQVSCVLLGQWVKGEAVDPGESGEARAAGDQRPGAAAARQERSDLGLARGVVEDEGHPPLGEEGAQESGARPDVGRDPLVRDAESGQQGVERGGGAGIGLGAPQIGEEMPVGEPVDRRMSHPQSQGGLADAGRPGYQHGRRHRACQQGAESVHVVGASAEVARRGRQPGGRRADRRGALPVRPAERLPERPRLTLRLPKRWRWRRSARPRRPAARAGRPVTPLPVTPGGAHRGSATAATSTTGGSAPRPSPRTATRPGCRPASSARDPEGEPGLNRGTRHGVCPVLLRRADPGPPPRRTDCRRPAAGIVGG</sequence>
<feature type="compositionally biased region" description="Basic and acidic residues" evidence="1">
    <location>
        <begin position="20"/>
        <end position="31"/>
    </location>
</feature>
<accession>A0A7W7U874</accession>
<dbReference type="AlphaFoldDB" id="A0A7W7U874"/>
<evidence type="ECO:0000313" key="3">
    <source>
        <dbReference type="Proteomes" id="UP000582643"/>
    </source>
</evidence>
<feature type="region of interest" description="Disordered" evidence="1">
    <location>
        <begin position="1"/>
        <end position="87"/>
    </location>
</feature>